<gene>
    <name evidence="3" type="ORF">GNP93_15870</name>
</gene>
<feature type="transmembrane region" description="Helical" evidence="1">
    <location>
        <begin position="20"/>
        <end position="39"/>
    </location>
</feature>
<evidence type="ECO:0000313" key="4">
    <source>
        <dbReference type="Proteomes" id="UP000450917"/>
    </source>
</evidence>
<dbReference type="PANTHER" id="PTHR33741">
    <property type="entry name" value="TRANSMEMBRANE PROTEIN DDB_G0269096-RELATED"/>
    <property type="match status" value="1"/>
</dbReference>
<dbReference type="Proteomes" id="UP000450917">
    <property type="component" value="Unassembled WGS sequence"/>
</dbReference>
<name>A0A7X2ZBZ0_9BACL</name>
<feature type="transmembrane region" description="Helical" evidence="1">
    <location>
        <begin position="131"/>
        <end position="154"/>
    </location>
</feature>
<keyword evidence="1" id="KW-0812">Transmembrane</keyword>
<keyword evidence="4" id="KW-1185">Reference proteome</keyword>
<evidence type="ECO:0000259" key="2">
    <source>
        <dbReference type="Pfam" id="PF04982"/>
    </source>
</evidence>
<sequence>MTTSASDASTSKSSPLRRALAFLAPGLGAFAAIFAIVQLGAWSGALLLMAPLGASCVLVFALPGSPLAQPRSIVGGHLLSTAIGLALQHTVGFHAWSAALGVGLAITLMQLTRTLHPPAGADPLVVMLGGAAWSFLWTPALLGSALIVAVAWAFHRLLRRPYPQRWR</sequence>
<keyword evidence="1" id="KW-0472">Membrane</keyword>
<organism evidence="3 4">
    <name type="scientific">Paenibacillus validus</name>
    <dbReference type="NCBI Taxonomy" id="44253"/>
    <lineage>
        <taxon>Bacteria</taxon>
        <taxon>Bacillati</taxon>
        <taxon>Bacillota</taxon>
        <taxon>Bacilli</taxon>
        <taxon>Bacillales</taxon>
        <taxon>Paenibacillaceae</taxon>
        <taxon>Paenibacillus</taxon>
    </lineage>
</organism>
<dbReference type="EMBL" id="WNZX01000013">
    <property type="protein sequence ID" value="MUG72150.1"/>
    <property type="molecule type" value="Genomic_DNA"/>
</dbReference>
<dbReference type="Pfam" id="PF04982">
    <property type="entry name" value="TM_HPP"/>
    <property type="match status" value="1"/>
</dbReference>
<reference evidence="3 4" key="1">
    <citation type="submission" date="2019-11" db="EMBL/GenBank/DDBJ databases">
        <title>Draft genome sequences of five Paenibacillus species of dairy origin.</title>
        <authorList>
            <person name="Olajide A.M."/>
            <person name="Chen S."/>
            <person name="Lapointe G."/>
        </authorList>
    </citation>
    <scope>NUCLEOTIDE SEQUENCE [LARGE SCALE GENOMIC DNA]</scope>
    <source>
        <strain evidence="3 4">2CS3</strain>
    </source>
</reference>
<evidence type="ECO:0000256" key="1">
    <source>
        <dbReference type="SAM" id="Phobius"/>
    </source>
</evidence>
<accession>A0A7X2ZBZ0</accession>
<proteinExistence type="predicted"/>
<dbReference type="InterPro" id="IPR058581">
    <property type="entry name" value="TM_HPP"/>
</dbReference>
<protein>
    <submittedName>
        <fullName evidence="3">HPP family protein</fullName>
    </submittedName>
</protein>
<evidence type="ECO:0000313" key="3">
    <source>
        <dbReference type="EMBL" id="MUG72150.1"/>
    </source>
</evidence>
<comment type="caution">
    <text evidence="3">The sequence shown here is derived from an EMBL/GenBank/DDBJ whole genome shotgun (WGS) entry which is preliminary data.</text>
</comment>
<feature type="domain" description="HPP transmembrane region" evidence="2">
    <location>
        <begin position="22"/>
        <end position="163"/>
    </location>
</feature>
<feature type="transmembrane region" description="Helical" evidence="1">
    <location>
        <begin position="45"/>
        <end position="64"/>
    </location>
</feature>
<dbReference type="AlphaFoldDB" id="A0A7X2ZBZ0"/>
<dbReference type="PANTHER" id="PTHR33741:SF5">
    <property type="entry name" value="TRANSMEMBRANE PROTEIN DDB_G0269096-RELATED"/>
    <property type="match status" value="1"/>
</dbReference>
<keyword evidence="1" id="KW-1133">Transmembrane helix</keyword>
<feature type="transmembrane region" description="Helical" evidence="1">
    <location>
        <begin position="85"/>
        <end position="111"/>
    </location>
</feature>
<dbReference type="InterPro" id="IPR007065">
    <property type="entry name" value="HPP"/>
</dbReference>